<comment type="subunit">
    <text evidence="3">Homooctamer.</text>
</comment>
<evidence type="ECO:0000256" key="3">
    <source>
        <dbReference type="ARBA" id="ARBA00011823"/>
    </source>
</evidence>
<comment type="pathway">
    <text evidence="1">Porphyrin-containing compound metabolism; protoporphyrin-IX biosynthesis; coproporphyrinogen-III from 5-aminolevulinate: step 1/4.</text>
</comment>
<evidence type="ECO:0000256" key="8">
    <source>
        <dbReference type="ARBA" id="ARBA00023244"/>
    </source>
</evidence>
<evidence type="ECO:0000256" key="5">
    <source>
        <dbReference type="ARBA" id="ARBA00020771"/>
    </source>
</evidence>
<evidence type="ECO:0000256" key="7">
    <source>
        <dbReference type="ARBA" id="ARBA00023239"/>
    </source>
</evidence>
<dbReference type="InterPro" id="IPR013785">
    <property type="entry name" value="Aldolase_TIM"/>
</dbReference>
<dbReference type="Proteomes" id="UP000199019">
    <property type="component" value="Unassembled WGS sequence"/>
</dbReference>
<dbReference type="CDD" id="cd00384">
    <property type="entry name" value="ALAD_PBGS"/>
    <property type="match status" value="1"/>
</dbReference>
<protein>
    <recommendedName>
        <fullName evidence="5">Delta-aminolevulinic acid dehydratase</fullName>
        <ecNumber evidence="4">4.2.1.24</ecNumber>
    </recommendedName>
    <alternativeName>
        <fullName evidence="10">Porphobilinogen synthase</fullName>
    </alternativeName>
</protein>
<comment type="function">
    <text evidence="9">Catalyzes an early step in the biosynthesis of tetrapyrroles. Binds two molecules of 5-aminolevulinate per subunit, each at a distinct site, and catalyzes their condensation to form porphobilinogen.</text>
</comment>
<dbReference type="UniPathway" id="UPA00251">
    <property type="reaction ID" value="UER00318"/>
</dbReference>
<reference evidence="17" key="1">
    <citation type="submission" date="2016-10" db="EMBL/GenBank/DDBJ databases">
        <authorList>
            <person name="Varghese N."/>
            <person name="Submissions S."/>
        </authorList>
    </citation>
    <scope>NUCLEOTIDE SEQUENCE [LARGE SCALE GENOMIC DNA]</scope>
    <source>
        <strain evidence="17">CGMCC 1.6963</strain>
    </source>
</reference>
<keyword evidence="7" id="KW-0456">Lyase</keyword>
<evidence type="ECO:0000256" key="14">
    <source>
        <dbReference type="PIRSR" id="PIRSR001415-5"/>
    </source>
</evidence>
<dbReference type="PRINTS" id="PR00144">
    <property type="entry name" value="DALDHYDRTASE"/>
</dbReference>
<evidence type="ECO:0000256" key="11">
    <source>
        <dbReference type="ARBA" id="ARBA00047651"/>
    </source>
</evidence>
<keyword evidence="14" id="KW-0479">Metal-binding</keyword>
<evidence type="ECO:0000313" key="17">
    <source>
        <dbReference type="Proteomes" id="UP000199019"/>
    </source>
</evidence>
<comment type="catalytic activity">
    <reaction evidence="11">
        <text>2 5-aminolevulinate = porphobilinogen + 2 H2O + H(+)</text>
        <dbReference type="Rhea" id="RHEA:24064"/>
        <dbReference type="ChEBI" id="CHEBI:15377"/>
        <dbReference type="ChEBI" id="CHEBI:15378"/>
        <dbReference type="ChEBI" id="CHEBI:58126"/>
        <dbReference type="ChEBI" id="CHEBI:356416"/>
        <dbReference type="EC" id="4.2.1.24"/>
    </reaction>
</comment>
<dbReference type="NCBIfam" id="NF006762">
    <property type="entry name" value="PRK09283.1"/>
    <property type="match status" value="1"/>
</dbReference>
<dbReference type="InterPro" id="IPR001731">
    <property type="entry name" value="ALAD"/>
</dbReference>
<organism evidence="16 17">
    <name type="scientific">Pedococcus cremeus</name>
    <dbReference type="NCBI Taxonomy" id="587636"/>
    <lineage>
        <taxon>Bacteria</taxon>
        <taxon>Bacillati</taxon>
        <taxon>Actinomycetota</taxon>
        <taxon>Actinomycetes</taxon>
        <taxon>Micrococcales</taxon>
        <taxon>Intrasporangiaceae</taxon>
        <taxon>Pedococcus</taxon>
    </lineage>
</organism>
<accession>A0A1H9XSX8</accession>
<feature type="binding site" evidence="13">
    <location>
        <position position="213"/>
    </location>
    <ligand>
        <name>5-aminolevulinate</name>
        <dbReference type="ChEBI" id="CHEBI:356416"/>
        <label>1</label>
    </ligand>
</feature>
<dbReference type="PANTHER" id="PTHR11458">
    <property type="entry name" value="DELTA-AMINOLEVULINIC ACID DEHYDRATASE"/>
    <property type="match status" value="1"/>
</dbReference>
<gene>
    <name evidence="16" type="ORF">SAMN05216199_0316</name>
</gene>
<dbReference type="FunFam" id="3.20.20.70:FF:000019">
    <property type="entry name" value="Delta-aminolevulinic acid dehydratase"/>
    <property type="match status" value="1"/>
</dbReference>
<dbReference type="GO" id="GO:0005829">
    <property type="term" value="C:cytosol"/>
    <property type="evidence" value="ECO:0007669"/>
    <property type="project" value="TreeGrafter"/>
</dbReference>
<feature type="active site" description="Schiff-base intermediate with substrate" evidence="12">
    <location>
        <position position="255"/>
    </location>
</feature>
<keyword evidence="6" id="KW-0350">Heme biosynthesis</keyword>
<evidence type="ECO:0000256" key="10">
    <source>
        <dbReference type="ARBA" id="ARBA00032837"/>
    </source>
</evidence>
<dbReference type="AlphaFoldDB" id="A0A1H9XSX8"/>
<dbReference type="PIRSF" id="PIRSF001415">
    <property type="entry name" value="Porphbilin_synth"/>
    <property type="match status" value="1"/>
</dbReference>
<dbReference type="EMBL" id="FOHB01000012">
    <property type="protein sequence ID" value="SES49274.1"/>
    <property type="molecule type" value="Genomic_DNA"/>
</dbReference>
<dbReference type="SMART" id="SM01004">
    <property type="entry name" value="ALAD"/>
    <property type="match status" value="1"/>
</dbReference>
<dbReference type="STRING" id="587636.SAMN05216199_0316"/>
<dbReference type="GO" id="GO:0006782">
    <property type="term" value="P:protoporphyrinogen IX biosynthetic process"/>
    <property type="evidence" value="ECO:0007669"/>
    <property type="project" value="UniProtKB-UniPathway"/>
</dbReference>
<feature type="binding site" evidence="13">
    <location>
        <position position="281"/>
    </location>
    <ligand>
        <name>5-aminolevulinate</name>
        <dbReference type="ChEBI" id="CHEBI:356416"/>
        <label>2</label>
    </ligand>
</feature>
<feature type="binding site" evidence="13">
    <location>
        <position position="224"/>
    </location>
    <ligand>
        <name>5-aminolevulinate</name>
        <dbReference type="ChEBI" id="CHEBI:356416"/>
        <label>1</label>
    </ligand>
</feature>
<name>A0A1H9XSX8_9MICO</name>
<dbReference type="GO" id="GO:0008270">
    <property type="term" value="F:zinc ion binding"/>
    <property type="evidence" value="ECO:0007669"/>
    <property type="project" value="TreeGrafter"/>
</dbReference>
<dbReference type="GO" id="GO:0004655">
    <property type="term" value="F:porphobilinogen synthase activity"/>
    <property type="evidence" value="ECO:0007669"/>
    <property type="project" value="UniProtKB-EC"/>
</dbReference>
<feature type="binding site" evidence="14">
    <location>
        <position position="240"/>
    </location>
    <ligand>
        <name>Mg(2+)</name>
        <dbReference type="ChEBI" id="CHEBI:18420"/>
    </ligand>
</feature>
<keyword evidence="17" id="KW-1185">Reference proteome</keyword>
<keyword evidence="14" id="KW-0460">Magnesium</keyword>
<evidence type="ECO:0000256" key="4">
    <source>
        <dbReference type="ARBA" id="ARBA00012053"/>
    </source>
</evidence>
<feature type="binding site" evidence="13">
    <location>
        <position position="320"/>
    </location>
    <ligand>
        <name>5-aminolevulinate</name>
        <dbReference type="ChEBI" id="CHEBI:356416"/>
        <label>2</label>
    </ligand>
</feature>
<proteinExistence type="inferred from homology"/>
<dbReference type="SUPFAM" id="SSF51569">
    <property type="entry name" value="Aldolase"/>
    <property type="match status" value="1"/>
</dbReference>
<evidence type="ECO:0000256" key="9">
    <source>
        <dbReference type="ARBA" id="ARBA00025628"/>
    </source>
</evidence>
<comment type="similarity">
    <text evidence="2 15">Belongs to the ALAD family.</text>
</comment>
<dbReference type="Gene3D" id="3.20.20.70">
    <property type="entry name" value="Aldolase class I"/>
    <property type="match status" value="1"/>
</dbReference>
<evidence type="ECO:0000256" key="6">
    <source>
        <dbReference type="ARBA" id="ARBA00023133"/>
    </source>
</evidence>
<evidence type="ECO:0000256" key="13">
    <source>
        <dbReference type="PIRSR" id="PIRSR001415-2"/>
    </source>
</evidence>
<dbReference type="Pfam" id="PF00490">
    <property type="entry name" value="ALAD"/>
    <property type="match status" value="1"/>
</dbReference>
<sequence>MSPRPGVPGPVVRPRRLRQSAAVRRLVAETRLHPAELVLPVFVKEGAREPVAIGAMPGVVQHSLESVVEVAREAVEAGIGGLMLFGVPEEKDATGTGADDPEGILNVAIEAVVDAVGDRTVVMADLCLDEFTDHGHCGVLDREGRVDNDATLERYAAMALAQARAGAPVLGLSGMMDGQVGHVREALDAAGFTDTIILAYSAKYTSGLYGPFREAVESSLEGDRNTYQQDPANATESVRELELDIAEGADIVMVKPATPHLDIIRAAAEMSPVPVAAYQISGEYAQIEAASANGWINRERAILESLLGIRRAGAQIILTYYALEAAALLRR</sequence>
<evidence type="ECO:0000313" key="16">
    <source>
        <dbReference type="EMBL" id="SES49274.1"/>
    </source>
</evidence>
<dbReference type="EC" id="4.2.1.24" evidence="4"/>
<evidence type="ECO:0000256" key="2">
    <source>
        <dbReference type="ARBA" id="ARBA00008055"/>
    </source>
</evidence>
<evidence type="ECO:0000256" key="1">
    <source>
        <dbReference type="ARBA" id="ARBA00004694"/>
    </source>
</evidence>
<evidence type="ECO:0000256" key="15">
    <source>
        <dbReference type="RuleBase" id="RU004161"/>
    </source>
</evidence>
<feature type="active site" description="Schiff-base intermediate with substrate" evidence="12">
    <location>
        <position position="203"/>
    </location>
</feature>
<evidence type="ECO:0000256" key="12">
    <source>
        <dbReference type="PIRSR" id="PIRSR001415-1"/>
    </source>
</evidence>
<keyword evidence="8" id="KW-0627">Porphyrin biosynthesis</keyword>
<dbReference type="PANTHER" id="PTHR11458:SF0">
    <property type="entry name" value="DELTA-AMINOLEVULINIC ACID DEHYDRATASE"/>
    <property type="match status" value="1"/>
</dbReference>